<keyword evidence="2" id="KW-1185">Reference proteome</keyword>
<evidence type="ECO:0000313" key="2">
    <source>
        <dbReference type="Proteomes" id="UP000576792"/>
    </source>
</evidence>
<dbReference type="EMBL" id="JAATJN010000001">
    <property type="protein sequence ID" value="NJC56560.1"/>
    <property type="molecule type" value="Genomic_DNA"/>
</dbReference>
<accession>A0A846RZE8</accession>
<protein>
    <submittedName>
        <fullName evidence="1">Uncharacterized protein</fullName>
    </submittedName>
</protein>
<name>A0A846RZE8_9MICO</name>
<dbReference type="Proteomes" id="UP000576792">
    <property type="component" value="Unassembled WGS sequence"/>
</dbReference>
<organism evidence="1 2">
    <name type="scientific">Brevibacterium marinum</name>
    <dbReference type="NCBI Taxonomy" id="418643"/>
    <lineage>
        <taxon>Bacteria</taxon>
        <taxon>Bacillati</taxon>
        <taxon>Actinomycetota</taxon>
        <taxon>Actinomycetes</taxon>
        <taxon>Micrococcales</taxon>
        <taxon>Brevibacteriaceae</taxon>
        <taxon>Brevibacterium</taxon>
    </lineage>
</organism>
<gene>
    <name evidence="1" type="ORF">BKA07_001595</name>
</gene>
<dbReference type="AlphaFoldDB" id="A0A846RZE8"/>
<comment type="caution">
    <text evidence="1">The sequence shown here is derived from an EMBL/GenBank/DDBJ whole genome shotgun (WGS) entry which is preliminary data.</text>
</comment>
<proteinExistence type="predicted"/>
<reference evidence="1 2" key="1">
    <citation type="submission" date="2020-03" db="EMBL/GenBank/DDBJ databases">
        <title>Sequencing the genomes of 1000 actinobacteria strains.</title>
        <authorList>
            <person name="Klenk H.-P."/>
        </authorList>
    </citation>
    <scope>NUCLEOTIDE SEQUENCE [LARGE SCALE GENOMIC DNA]</scope>
    <source>
        <strain evidence="1 2">DSM 18964</strain>
    </source>
</reference>
<dbReference type="RefSeq" id="WP_167950420.1">
    <property type="nucleotide sequence ID" value="NZ_BAAAPQ010000025.1"/>
</dbReference>
<sequence>MNSTQMFEALGVQAILGETAALVEAAALVETTLLWCTGCMSFETPHICRAVLRDLERLRDVVEV</sequence>
<evidence type="ECO:0000313" key="1">
    <source>
        <dbReference type="EMBL" id="NJC56560.1"/>
    </source>
</evidence>